<dbReference type="Gene3D" id="3.40.50.280">
    <property type="entry name" value="Cobalamin-binding domain"/>
    <property type="match status" value="1"/>
</dbReference>
<keyword evidence="5" id="KW-0170">Cobalt</keyword>
<dbReference type="InterPro" id="IPR006158">
    <property type="entry name" value="Cobalamin-bd"/>
</dbReference>
<protein>
    <submittedName>
        <fullName evidence="7">Cobalamin-dependent protein</fullName>
    </submittedName>
</protein>
<evidence type="ECO:0000256" key="5">
    <source>
        <dbReference type="ARBA" id="ARBA00023285"/>
    </source>
</evidence>
<evidence type="ECO:0000256" key="3">
    <source>
        <dbReference type="ARBA" id="ARBA00022723"/>
    </source>
</evidence>
<proteinExistence type="predicted"/>
<dbReference type="SUPFAM" id="SSF52242">
    <property type="entry name" value="Cobalamin (vitamin B12)-binding domain"/>
    <property type="match status" value="1"/>
</dbReference>
<keyword evidence="4" id="KW-0413">Isomerase</keyword>
<accession>A0A974W7G0</accession>
<keyword evidence="3" id="KW-0479">Metal-binding</keyword>
<dbReference type="PANTHER" id="PTHR48101:SF1">
    <property type="entry name" value="METHYLMALONYL-COA MUTASE, LARGE SUBUNIT"/>
    <property type="match status" value="1"/>
</dbReference>
<evidence type="ECO:0000256" key="4">
    <source>
        <dbReference type="ARBA" id="ARBA00023235"/>
    </source>
</evidence>
<feature type="domain" description="B12-binding" evidence="6">
    <location>
        <begin position="1"/>
        <end position="123"/>
    </location>
</feature>
<organism evidence="7 8">
    <name type="scientific">Rhodococcus pseudokoreensis</name>
    <dbReference type="NCBI Taxonomy" id="2811421"/>
    <lineage>
        <taxon>Bacteria</taxon>
        <taxon>Bacillati</taxon>
        <taxon>Actinomycetota</taxon>
        <taxon>Actinomycetes</taxon>
        <taxon>Mycobacteriales</taxon>
        <taxon>Nocardiaceae</taxon>
        <taxon>Rhodococcus</taxon>
    </lineage>
</organism>
<name>A0A974W7G0_9NOCA</name>
<sequence length="123" mass="13201">MLAMLGVDVHSKGLRTLARLLRDRGVEVIYLGEHNTAAGLVQAMITEDPDVVGLSFSTSTYLHQVTALMAEMKRVDVADIPVMVGGLIHPDDEPALKELGVSAIFGPGSTIDAIVDFLESSRR</sequence>
<reference evidence="7 8" key="2">
    <citation type="journal article" date="2022" name="Arch. Microbiol.">
        <title>Rhodococcus pseudokoreensis sp. nov. isolated from the rhizosphere of young M26 apple rootstocks.</title>
        <authorList>
            <person name="Kampfer P."/>
            <person name="Glaeser S.P."/>
            <person name="Blom J."/>
            <person name="Wolf J."/>
            <person name="Benning S."/>
            <person name="Schloter M."/>
            <person name="Neumann-Schaal M."/>
        </authorList>
    </citation>
    <scope>NUCLEOTIDE SEQUENCE [LARGE SCALE GENOMIC DNA]</scope>
    <source>
        <strain evidence="7 8">R79</strain>
    </source>
</reference>
<dbReference type="EMBL" id="CP070619">
    <property type="protein sequence ID" value="QSE92102.1"/>
    <property type="molecule type" value="Genomic_DNA"/>
</dbReference>
<dbReference type="Pfam" id="PF02310">
    <property type="entry name" value="B12-binding"/>
    <property type="match status" value="1"/>
</dbReference>
<evidence type="ECO:0000256" key="2">
    <source>
        <dbReference type="ARBA" id="ARBA00022628"/>
    </source>
</evidence>
<dbReference type="PANTHER" id="PTHR48101">
    <property type="entry name" value="METHYLMALONYL-COA MUTASE, MITOCHONDRIAL-RELATED"/>
    <property type="match status" value="1"/>
</dbReference>
<keyword evidence="2" id="KW-0846">Cobalamin</keyword>
<gene>
    <name evidence="7" type="ORF">JWS13_27440</name>
</gene>
<dbReference type="NCBIfam" id="TIGR00640">
    <property type="entry name" value="acid_CoA_mut_C"/>
    <property type="match status" value="1"/>
</dbReference>
<evidence type="ECO:0000313" key="8">
    <source>
        <dbReference type="Proteomes" id="UP000662986"/>
    </source>
</evidence>
<dbReference type="PROSITE" id="PS51332">
    <property type="entry name" value="B12_BINDING"/>
    <property type="match status" value="1"/>
</dbReference>
<evidence type="ECO:0000259" key="6">
    <source>
        <dbReference type="PROSITE" id="PS51332"/>
    </source>
</evidence>
<dbReference type="InterPro" id="IPR006159">
    <property type="entry name" value="Acid_CoA_mut_C"/>
</dbReference>
<evidence type="ECO:0000313" key="7">
    <source>
        <dbReference type="EMBL" id="QSE92102.1"/>
    </source>
</evidence>
<keyword evidence="8" id="KW-1185">Reference proteome</keyword>
<evidence type="ECO:0000256" key="1">
    <source>
        <dbReference type="ARBA" id="ARBA00001922"/>
    </source>
</evidence>
<dbReference type="Proteomes" id="UP000662986">
    <property type="component" value="Chromosome"/>
</dbReference>
<reference evidence="7 8" key="1">
    <citation type="journal article" date="2021" name="Microbiol. Resour. Announc.">
        <title>Complete Genome Sequences of Two Rhodococcus sp. Strains with Large and Linear Chromosomes, Isolated from Apple Rhizosphere.</title>
        <authorList>
            <person name="Benning S."/>
            <person name="Brugnone N."/>
            <person name="Siani R."/>
            <person name="Kublik S."/>
            <person name="Schloter M."/>
            <person name="Rad V."/>
        </authorList>
    </citation>
    <scope>NUCLEOTIDE SEQUENCE [LARGE SCALE GENOMIC DNA]</scope>
    <source>
        <strain evidence="7 8">R79</strain>
    </source>
</reference>
<dbReference type="InterPro" id="IPR036724">
    <property type="entry name" value="Cobalamin-bd_sf"/>
</dbReference>
<dbReference type="RefSeq" id="WP_206008467.1">
    <property type="nucleotide sequence ID" value="NZ_CP070619.1"/>
</dbReference>
<comment type="cofactor">
    <cofactor evidence="1">
        <name>adenosylcob(III)alamin</name>
        <dbReference type="ChEBI" id="CHEBI:18408"/>
    </cofactor>
</comment>